<accession>A0A060R6E9</accession>
<reference evidence="1 2" key="1">
    <citation type="journal article" date="2015" name="Genome Announc.">
        <title>Complete Genome Sequence of the Novel Leech Symbiont Mucinivorans hirudinis M3T.</title>
        <authorList>
            <person name="Nelson M.C."/>
            <person name="Bomar L."/>
            <person name="Graf J."/>
        </authorList>
    </citation>
    <scope>NUCLEOTIDE SEQUENCE [LARGE SCALE GENOMIC DNA]</scope>
    <source>
        <strain evidence="2">M3</strain>
    </source>
</reference>
<dbReference type="Proteomes" id="UP000027616">
    <property type="component" value="Chromosome I"/>
</dbReference>
<proteinExistence type="predicted"/>
<keyword evidence="2" id="KW-1185">Reference proteome</keyword>
<dbReference type="AlphaFoldDB" id="A0A060R6E9"/>
<dbReference type="HOGENOM" id="CLU_056788_3_1_10"/>
<sequence>MGRKVKQLKNYTSEEVKALIDNDDKHKVGVKLCAVYQMGKGKSSRVLEDFFQVSFKQICNWATRFDNEGIEGLVDKPRSGRKPNISAEQKAELSTILKSSSEAMGYNSGSWSGTLVKDLLKNHFGLEYSISHTYNLLHLLGFSFQRTKGVYPERDETKREVVRAEIKKT</sequence>
<organism evidence="1 2">
    <name type="scientific">Mucinivorans hirudinis</name>
    <dbReference type="NCBI Taxonomy" id="1433126"/>
    <lineage>
        <taxon>Bacteria</taxon>
        <taxon>Pseudomonadati</taxon>
        <taxon>Bacteroidota</taxon>
        <taxon>Bacteroidia</taxon>
        <taxon>Bacteroidales</taxon>
        <taxon>Rikenellaceae</taxon>
        <taxon>Mucinivorans</taxon>
    </lineage>
</organism>
<dbReference type="eggNOG" id="COG3415">
    <property type="taxonomic scope" value="Bacteria"/>
</dbReference>
<dbReference type="STRING" id="1433126.BN938_0412"/>
<dbReference type="InterPro" id="IPR009057">
    <property type="entry name" value="Homeodomain-like_sf"/>
</dbReference>
<dbReference type="KEGG" id="rbc:BN938_0412"/>
<dbReference type="OrthoDB" id="1440079at2"/>
<dbReference type="SUPFAM" id="SSF46689">
    <property type="entry name" value="Homeodomain-like"/>
    <property type="match status" value="1"/>
</dbReference>
<evidence type="ECO:0000313" key="1">
    <source>
        <dbReference type="EMBL" id="CDN30517.1"/>
    </source>
</evidence>
<gene>
    <name evidence="1" type="ORF">BN938_0412</name>
</gene>
<protein>
    <submittedName>
        <fullName evidence="1">Mobile element protein</fullName>
    </submittedName>
</protein>
<evidence type="ECO:0000313" key="2">
    <source>
        <dbReference type="Proteomes" id="UP000027616"/>
    </source>
</evidence>
<dbReference type="Pfam" id="PF13565">
    <property type="entry name" value="HTH_32"/>
    <property type="match status" value="1"/>
</dbReference>
<dbReference type="EMBL" id="HG934468">
    <property type="protein sequence ID" value="CDN30517.1"/>
    <property type="molecule type" value="Genomic_DNA"/>
</dbReference>
<name>A0A060R6E9_9BACT</name>